<evidence type="ECO:0000313" key="2">
    <source>
        <dbReference type="EMBL" id="MBR1135136.1"/>
    </source>
</evidence>
<gene>
    <name evidence="2" type="ORF">JQ619_05100</name>
</gene>
<dbReference type="Proteomes" id="UP001314635">
    <property type="component" value="Unassembled WGS sequence"/>
</dbReference>
<keyword evidence="3" id="KW-1185">Reference proteome</keyword>
<sequence length="484" mass="53485">MIRALILTHRWLSILLGPLFMLWFATGIVMHFVPFPAQTEGERFAGLAPLDLAVPLHAPAEALASLGSQPARRMRLMQRVDGAVYVIATPGREVAIHADSLAAADVTDPDLALAIARAAAQRRGLDAAGAAIAALGDYDQWTVPNRFDAHRPLHRIALNDADGTEFYVSSRTGEVVLDTTRFERGWNYVGSVVHWIYPTVLRRDWAAWNVTVWWLSLAAAIAAVTGALLGPLRLRLRKARLSSRYRSWHLWHHWAGLICMQFVLTWIVSGWLSMDHGRLFATGQLTASEDAVLIGVPDWSALTTIPPTGLSGDVREIEWFAFGGRLYQRARRALGQQQISVRDRATWRPVGRFLQPADINATADHLGGHCGRATEVEAGDDYPFVSDVPGAPVYRIVCGDAWYHVDAASGALLEKLDSSRRAYRWLYQALHTLDFPSLLAHPTLRTLVIVGLCACGFAFSITGVVIGWRRLRFLGIAARRKPAS</sequence>
<organism evidence="2 3">
    <name type="scientific">Bradyrhizobium denitrificans</name>
    <dbReference type="NCBI Taxonomy" id="2734912"/>
    <lineage>
        <taxon>Bacteria</taxon>
        <taxon>Pseudomonadati</taxon>
        <taxon>Pseudomonadota</taxon>
        <taxon>Alphaproteobacteria</taxon>
        <taxon>Hyphomicrobiales</taxon>
        <taxon>Nitrobacteraceae</taxon>
        <taxon>Bradyrhizobium</taxon>
    </lineage>
</organism>
<reference evidence="3" key="1">
    <citation type="journal article" date="2021" name="ISME J.">
        <title>Evolutionary origin and ecological implication of a unique nif island in free-living Bradyrhizobium lineages.</title>
        <authorList>
            <person name="Tao J."/>
        </authorList>
    </citation>
    <scope>NUCLEOTIDE SEQUENCE [LARGE SCALE GENOMIC DNA]</scope>
    <source>
        <strain evidence="3">SZCCT0094</strain>
    </source>
</reference>
<keyword evidence="1" id="KW-0812">Transmembrane</keyword>
<dbReference type="PANTHER" id="PTHR34219">
    <property type="entry name" value="IRON-REGULATED INNER MEMBRANE PROTEIN-RELATED"/>
    <property type="match status" value="1"/>
</dbReference>
<proteinExistence type="predicted"/>
<comment type="caution">
    <text evidence="2">The sequence shown here is derived from an EMBL/GenBank/DDBJ whole genome shotgun (WGS) entry which is preliminary data.</text>
</comment>
<keyword evidence="1" id="KW-0472">Membrane</keyword>
<dbReference type="RefSeq" id="WP_172236209.1">
    <property type="nucleotide sequence ID" value="NZ_JABFDP010000007.1"/>
</dbReference>
<dbReference type="PANTHER" id="PTHR34219:SF6">
    <property type="entry name" value="BLR3280 PROTEIN"/>
    <property type="match status" value="1"/>
</dbReference>
<dbReference type="InterPro" id="IPR005625">
    <property type="entry name" value="PepSY-ass_TM"/>
</dbReference>
<dbReference type="EMBL" id="JAFCLK010000004">
    <property type="protein sequence ID" value="MBR1135136.1"/>
    <property type="molecule type" value="Genomic_DNA"/>
</dbReference>
<accession>A0ABS5G364</accession>
<feature type="transmembrane region" description="Helical" evidence="1">
    <location>
        <begin position="250"/>
        <end position="272"/>
    </location>
</feature>
<protein>
    <submittedName>
        <fullName evidence="2">PepSY domain-containing protein</fullName>
    </submittedName>
</protein>
<name>A0ABS5G364_9BRAD</name>
<keyword evidence="1" id="KW-1133">Transmembrane helix</keyword>
<feature type="transmembrane region" description="Helical" evidence="1">
    <location>
        <begin position="205"/>
        <end position="229"/>
    </location>
</feature>
<feature type="transmembrane region" description="Helical" evidence="1">
    <location>
        <begin position="447"/>
        <end position="471"/>
    </location>
</feature>
<feature type="transmembrane region" description="Helical" evidence="1">
    <location>
        <begin position="12"/>
        <end position="33"/>
    </location>
</feature>
<evidence type="ECO:0000313" key="3">
    <source>
        <dbReference type="Proteomes" id="UP001314635"/>
    </source>
</evidence>
<evidence type="ECO:0000256" key="1">
    <source>
        <dbReference type="SAM" id="Phobius"/>
    </source>
</evidence>